<dbReference type="InterPro" id="IPR036388">
    <property type="entry name" value="WH-like_DNA-bd_sf"/>
</dbReference>
<keyword evidence="3" id="KW-0804">Transcription</keyword>
<proteinExistence type="predicted"/>
<dbReference type="Pfam" id="PF01418">
    <property type="entry name" value="HTH_6"/>
    <property type="match status" value="1"/>
</dbReference>
<keyword evidence="2" id="KW-0238">DNA-binding</keyword>
<dbReference type="PROSITE" id="PS51464">
    <property type="entry name" value="SIS"/>
    <property type="match status" value="1"/>
</dbReference>
<dbReference type="CDD" id="cd05013">
    <property type="entry name" value="SIS_RpiR"/>
    <property type="match status" value="1"/>
</dbReference>
<dbReference type="Pfam" id="PF01380">
    <property type="entry name" value="SIS"/>
    <property type="match status" value="1"/>
</dbReference>
<dbReference type="GO" id="GO:0003677">
    <property type="term" value="F:DNA binding"/>
    <property type="evidence" value="ECO:0007669"/>
    <property type="project" value="UniProtKB-KW"/>
</dbReference>
<dbReference type="PANTHER" id="PTHR30514:SF1">
    <property type="entry name" value="HTH-TYPE TRANSCRIPTIONAL REGULATOR HEXR-RELATED"/>
    <property type="match status" value="1"/>
</dbReference>
<evidence type="ECO:0000313" key="4">
    <source>
        <dbReference type="EMBL" id="KAB7572187.1"/>
    </source>
</evidence>
<dbReference type="InterPro" id="IPR000281">
    <property type="entry name" value="HTH_RpiR"/>
</dbReference>
<dbReference type="InterPro" id="IPR046348">
    <property type="entry name" value="SIS_dom_sf"/>
</dbReference>
<dbReference type="GO" id="GO:0003700">
    <property type="term" value="F:DNA-binding transcription factor activity"/>
    <property type="evidence" value="ECO:0007669"/>
    <property type="project" value="InterPro"/>
</dbReference>
<evidence type="ECO:0000256" key="2">
    <source>
        <dbReference type="ARBA" id="ARBA00023125"/>
    </source>
</evidence>
<dbReference type="GO" id="GO:0097367">
    <property type="term" value="F:carbohydrate derivative binding"/>
    <property type="evidence" value="ECO:0007669"/>
    <property type="project" value="InterPro"/>
</dbReference>
<comment type="caution">
    <text evidence="4">The sequence shown here is derived from an EMBL/GenBank/DDBJ whole genome shotgun (WGS) entry which is preliminary data.</text>
</comment>
<evidence type="ECO:0000313" key="5">
    <source>
        <dbReference type="Proteomes" id="UP000469871"/>
    </source>
</evidence>
<accession>A0A2D3TNN3</accession>
<dbReference type="InterPro" id="IPR035472">
    <property type="entry name" value="RpiR-like_SIS"/>
</dbReference>
<dbReference type="SUPFAM" id="SSF53697">
    <property type="entry name" value="SIS domain"/>
    <property type="match status" value="1"/>
</dbReference>
<dbReference type="Gene3D" id="1.10.10.10">
    <property type="entry name" value="Winged helix-like DNA-binding domain superfamily/Winged helix DNA-binding domain"/>
    <property type="match status" value="1"/>
</dbReference>
<protein>
    <submittedName>
        <fullName evidence="4">MurR/RpiR family transcriptional regulator</fullName>
    </submittedName>
</protein>
<dbReference type="GO" id="GO:1901135">
    <property type="term" value="P:carbohydrate derivative metabolic process"/>
    <property type="evidence" value="ECO:0007669"/>
    <property type="project" value="InterPro"/>
</dbReference>
<dbReference type="RefSeq" id="WP_002348831.1">
    <property type="nucleotide sequence ID" value="NZ_CABGIM010000008.1"/>
</dbReference>
<dbReference type="InterPro" id="IPR047640">
    <property type="entry name" value="RpiR-like"/>
</dbReference>
<gene>
    <name evidence="4" type="ORF">GBM73_17395</name>
</gene>
<reference evidence="4 5" key="1">
    <citation type="submission" date="2019-10" db="EMBL/GenBank/DDBJ databases">
        <title>Evolutionary dynamics of vancomycin-resistant Enterococcus faecium during gastrointestinal tract colonization and bloodstream infection in immunocompromised pediatric patients.</title>
        <authorList>
            <person name="Chilambi G.S."/>
            <person name="Nordstrom H.R."/>
            <person name="Evans D.R."/>
            <person name="Ferrolino J."/>
            <person name="Hayden R.T."/>
            <person name="Maron G.M."/>
            <person name="Vo A.N."/>
            <person name="Gilmore M.S."/>
            <person name="Wolf J."/>
            <person name="Rosch J.W."/>
            <person name="Van Tyne D."/>
        </authorList>
    </citation>
    <scope>NUCLEOTIDE SEQUENCE [LARGE SCALE GENOMIC DNA]</scope>
    <source>
        <strain evidence="4 5">VRECG27</strain>
    </source>
</reference>
<organism evidence="4 5">
    <name type="scientific">Enterococcus faecium</name>
    <name type="common">Streptococcus faecium</name>
    <dbReference type="NCBI Taxonomy" id="1352"/>
    <lineage>
        <taxon>Bacteria</taxon>
        <taxon>Bacillati</taxon>
        <taxon>Bacillota</taxon>
        <taxon>Bacilli</taxon>
        <taxon>Lactobacillales</taxon>
        <taxon>Enterococcaceae</taxon>
        <taxon>Enterococcus</taxon>
    </lineage>
</organism>
<evidence type="ECO:0000256" key="3">
    <source>
        <dbReference type="ARBA" id="ARBA00023163"/>
    </source>
</evidence>
<sequence length="259" mass="29801">MTLEQLVNEHHSKLNENDDYVLSFITQNMEISISQTVSELAKQANVSDSTIIRLTKKLGFKGYGEFRYYLKEEFARMQKTRVDKSSLFLPEVLLGDVQATTKLFEDDKSVEDIYETIRKADKIFAYATGYGQRMMLNEFARCMWNLGIYIIVVPEKNELDLISKALTSNDLLFVISLSGRVDRIDDTLRRIHMKGTQLVSVTRFGQNNLASLSDYSLYYQVTNINDVNELNNSSFCTLNLALSLLYEGYINYYKQSSVD</sequence>
<dbReference type="SUPFAM" id="SSF46689">
    <property type="entry name" value="Homeodomain-like"/>
    <property type="match status" value="1"/>
</dbReference>
<dbReference type="PROSITE" id="PS51071">
    <property type="entry name" value="HTH_RPIR"/>
    <property type="match status" value="1"/>
</dbReference>
<dbReference type="InterPro" id="IPR009057">
    <property type="entry name" value="Homeodomain-like_sf"/>
</dbReference>
<dbReference type="AlphaFoldDB" id="A0A2D3TNN3"/>
<dbReference type="Proteomes" id="UP000469871">
    <property type="component" value="Unassembled WGS sequence"/>
</dbReference>
<dbReference type="PANTHER" id="PTHR30514">
    <property type="entry name" value="GLUCOKINASE"/>
    <property type="match status" value="1"/>
</dbReference>
<evidence type="ECO:0000256" key="1">
    <source>
        <dbReference type="ARBA" id="ARBA00023015"/>
    </source>
</evidence>
<keyword evidence="1" id="KW-0805">Transcription regulation</keyword>
<name>A0A2D3TNN3_ENTFC</name>
<dbReference type="Gene3D" id="3.40.50.10490">
    <property type="entry name" value="Glucose-6-phosphate isomerase like protein, domain 1"/>
    <property type="match status" value="1"/>
</dbReference>
<dbReference type="EMBL" id="WEFP01000012">
    <property type="protein sequence ID" value="KAB7572187.1"/>
    <property type="molecule type" value="Genomic_DNA"/>
</dbReference>
<dbReference type="InterPro" id="IPR001347">
    <property type="entry name" value="SIS_dom"/>
</dbReference>